<sequence length="401" mass="43274">MSEAVERNEPVRALELVAFLTDPDSRDLVQSLVFDLELKNVVVRQGGIDDALNFVQTLPSWPHQLLLDIAQSPLPLSDMNRVADIAEPGTRIIVVGDRNDVGLFRDLMQLGVADYLLKPFTPAMLRRGLNFGALASEPVRAPRAGKTLAVIGARGGAGTSTLACSLAWQLAHGFSRRTVVVDLDVYNGAVNLVFNLPPSQGLVSALQNTAGLDHLALEKILTLRGPRLFTLTADVDPRAADPLTPDSLKELLAVLVDHFHFVVLDVPARSGAVVNTLLEQSDFVVMLADPTILAVRNVARILRGREAANTAQRTILVVNNLAPKTPETLTNAAMEAALGRGIDYTLPYTTGLTKSQNLGRPQEFLPAAYSKAVLEIATGITGGGEKQEEQTPSVWKRMFSN</sequence>
<keyword evidence="1" id="KW-0547">Nucleotide-binding</keyword>
<dbReference type="SUPFAM" id="SSF52540">
    <property type="entry name" value="P-loop containing nucleoside triphosphate hydrolases"/>
    <property type="match status" value="1"/>
</dbReference>
<dbReference type="InterPro" id="IPR017746">
    <property type="entry name" value="Cellulose_synthase_operon_BcsQ"/>
</dbReference>
<evidence type="ECO:0000313" key="7">
    <source>
        <dbReference type="Proteomes" id="UP001156641"/>
    </source>
</evidence>
<dbReference type="InterPro" id="IPR001789">
    <property type="entry name" value="Sig_transdc_resp-reg_receiver"/>
</dbReference>
<dbReference type="Gene3D" id="3.40.50.300">
    <property type="entry name" value="P-loop containing nucleotide triphosphate hydrolases"/>
    <property type="match status" value="1"/>
</dbReference>
<organism evidence="6 7">
    <name type="scientific">Acidocella aquatica</name>
    <dbReference type="NCBI Taxonomy" id="1922313"/>
    <lineage>
        <taxon>Bacteria</taxon>
        <taxon>Pseudomonadati</taxon>
        <taxon>Pseudomonadota</taxon>
        <taxon>Alphaproteobacteria</taxon>
        <taxon>Acetobacterales</taxon>
        <taxon>Acidocellaceae</taxon>
        <taxon>Acidocella</taxon>
    </lineage>
</organism>
<evidence type="ECO:0000259" key="5">
    <source>
        <dbReference type="PROSITE" id="PS50110"/>
    </source>
</evidence>
<dbReference type="PANTHER" id="PTHR43384:SF6">
    <property type="entry name" value="SEPTUM SITE-DETERMINING PROTEIN MIND HOMOLOG, CHLOROPLASTIC"/>
    <property type="match status" value="1"/>
</dbReference>
<keyword evidence="7" id="KW-1185">Reference proteome</keyword>
<gene>
    <name evidence="6" type="ORF">GCM10010909_21080</name>
</gene>
<reference evidence="7" key="1">
    <citation type="journal article" date="2019" name="Int. J. Syst. Evol. Microbiol.">
        <title>The Global Catalogue of Microorganisms (GCM) 10K type strain sequencing project: providing services to taxonomists for standard genome sequencing and annotation.</title>
        <authorList>
            <consortium name="The Broad Institute Genomics Platform"/>
            <consortium name="The Broad Institute Genome Sequencing Center for Infectious Disease"/>
            <person name="Wu L."/>
            <person name="Ma J."/>
        </authorList>
    </citation>
    <scope>NUCLEOTIDE SEQUENCE [LARGE SCALE GENOMIC DNA]</scope>
    <source>
        <strain evidence="7">NBRC 112502</strain>
    </source>
</reference>
<dbReference type="InterPro" id="IPR050625">
    <property type="entry name" value="ParA/MinD_ATPase"/>
</dbReference>
<dbReference type="PROSITE" id="PS50110">
    <property type="entry name" value="RESPONSE_REGULATORY"/>
    <property type="match status" value="1"/>
</dbReference>
<feature type="domain" description="Response regulatory" evidence="5">
    <location>
        <begin position="15"/>
        <end position="133"/>
    </location>
</feature>
<keyword evidence="2" id="KW-0067">ATP-binding</keyword>
<accession>A0ABQ6A6V1</accession>
<comment type="caution">
    <text evidence="6">The sequence shown here is derived from an EMBL/GenBank/DDBJ whole genome shotgun (WGS) entry which is preliminary data.</text>
</comment>
<dbReference type="Proteomes" id="UP001156641">
    <property type="component" value="Unassembled WGS sequence"/>
</dbReference>
<protein>
    <submittedName>
        <fullName evidence="6">Fimbriae assembly protein</fullName>
    </submittedName>
</protein>
<feature type="region of interest" description="Disordered" evidence="4">
    <location>
        <begin position="382"/>
        <end position="401"/>
    </location>
</feature>
<evidence type="ECO:0000256" key="1">
    <source>
        <dbReference type="ARBA" id="ARBA00022741"/>
    </source>
</evidence>
<dbReference type="EMBL" id="BSOS01000065">
    <property type="protein sequence ID" value="GLR67427.1"/>
    <property type="molecule type" value="Genomic_DNA"/>
</dbReference>
<feature type="modified residue" description="4-aspartylphosphate" evidence="3">
    <location>
        <position position="68"/>
    </location>
</feature>
<dbReference type="PANTHER" id="PTHR43384">
    <property type="entry name" value="SEPTUM SITE-DETERMINING PROTEIN MIND HOMOLOG, CHLOROPLASTIC-RELATED"/>
    <property type="match status" value="1"/>
</dbReference>
<proteinExistence type="predicted"/>
<dbReference type="RefSeq" id="WP_284258155.1">
    <property type="nucleotide sequence ID" value="NZ_BSOS01000065.1"/>
</dbReference>
<evidence type="ECO:0000256" key="4">
    <source>
        <dbReference type="SAM" id="MobiDB-lite"/>
    </source>
</evidence>
<dbReference type="InterPro" id="IPR011006">
    <property type="entry name" value="CheY-like_superfamily"/>
</dbReference>
<evidence type="ECO:0000256" key="2">
    <source>
        <dbReference type="ARBA" id="ARBA00022840"/>
    </source>
</evidence>
<evidence type="ECO:0000313" key="6">
    <source>
        <dbReference type="EMBL" id="GLR67427.1"/>
    </source>
</evidence>
<evidence type="ECO:0000256" key="3">
    <source>
        <dbReference type="PROSITE-ProRule" id="PRU00169"/>
    </source>
</evidence>
<dbReference type="Pfam" id="PF06564">
    <property type="entry name" value="CBP_BcsQ"/>
    <property type="match status" value="1"/>
</dbReference>
<keyword evidence="3" id="KW-0597">Phosphoprotein</keyword>
<name>A0ABQ6A6V1_9PROT</name>
<dbReference type="SUPFAM" id="SSF52172">
    <property type="entry name" value="CheY-like"/>
    <property type="match status" value="1"/>
</dbReference>
<dbReference type="InterPro" id="IPR027417">
    <property type="entry name" value="P-loop_NTPase"/>
</dbReference>
<dbReference type="Gene3D" id="3.40.50.2300">
    <property type="match status" value="1"/>
</dbReference>